<dbReference type="Proteomes" id="UP000271650">
    <property type="component" value="Chromosome"/>
</dbReference>
<organism evidence="1 2">
    <name type="scientific">Acidithiobacillus sulfuriphilus</name>
    <dbReference type="NCBI Taxonomy" id="1867749"/>
    <lineage>
        <taxon>Bacteria</taxon>
        <taxon>Pseudomonadati</taxon>
        <taxon>Pseudomonadota</taxon>
        <taxon>Acidithiobacillia</taxon>
        <taxon>Acidithiobacillales</taxon>
        <taxon>Acidithiobacillaceae</taxon>
        <taxon>Acidithiobacillus</taxon>
    </lineage>
</organism>
<keyword evidence="2" id="KW-1185">Reference proteome</keyword>
<reference evidence="1 2" key="1">
    <citation type="journal article" date="2019" name="Int. J. Syst. Evol. Microbiol.">
        <title>Acidithiobacillus sulfuriphilus sp. nov.: an extremely acidophilic sulfur-oxidizing chemolithotroph isolated from a neutral pH environment.</title>
        <authorList>
            <person name="Falagan C."/>
            <person name="Moya-Beltran A."/>
            <person name="Castro M."/>
            <person name="Quatrini R."/>
            <person name="Johnson D.B."/>
        </authorList>
    </citation>
    <scope>NUCLEOTIDE SEQUENCE [LARGE SCALE GENOMIC DNA]</scope>
    <source>
        <strain evidence="1 2">CJ-2</strain>
    </source>
</reference>
<sequence>MNSAGPKRVLRGLGLMSGTSADGVDAARLDLGTDGRCRYRGWVGMPYPPDLRAVVLAANDALTVEAVARLDRRLGQFYGVVARDAVQGLGPVDFVAIHGQTIRHQPAGSEGFTVQIGSAADVVGATGLTVVHDFRRADVAAGGQGAPLVPPFHQQIFAAPEPRLILNLGGMANLTWLPGSRDPRPVLAFDTGPGNVLLDALAGLHSGGRFHCDQEGRMALAGVANQAVLAEWLNWPYFLSPPPKSTGREVFGVPLVAKLLGQWQGRVEDLMATLLALTAQSVAQAIRSWTPGSPEMLVFGGGAENPALLAALQRALPAIRIVHGAQATGIPSQALEALAFAWLGAQCLLGRPGNLPAVTGAARTVVLGGIHPGGNWSLLMKKMIRYNNELKSECDAILW</sequence>
<protein>
    <submittedName>
        <fullName evidence="1">Anhydro-N-acetylmuramic acid kinase</fullName>
    </submittedName>
</protein>
<keyword evidence="1" id="KW-0808">Transferase</keyword>
<proteinExistence type="predicted"/>
<evidence type="ECO:0000313" key="2">
    <source>
        <dbReference type="Proteomes" id="UP000271650"/>
    </source>
</evidence>
<name>A0ACD5HPA0_9PROT</name>
<gene>
    <name evidence="1" type="ORF">EC580_002025</name>
</gene>
<dbReference type="EMBL" id="CP127527">
    <property type="protein sequence ID" value="XRI77477.1"/>
    <property type="molecule type" value="Genomic_DNA"/>
</dbReference>
<evidence type="ECO:0000313" key="1">
    <source>
        <dbReference type="EMBL" id="XRI77477.1"/>
    </source>
</evidence>
<keyword evidence="1" id="KW-0418">Kinase</keyword>
<accession>A0ACD5HPA0</accession>